<gene>
    <name evidence="2" type="ORF">C7444_10477</name>
</gene>
<dbReference type="PANTHER" id="PTHR35564">
    <property type="match status" value="1"/>
</dbReference>
<dbReference type="Proteomes" id="UP000247811">
    <property type="component" value="Unassembled WGS sequence"/>
</dbReference>
<feature type="region of interest" description="Disordered" evidence="1">
    <location>
        <begin position="331"/>
        <end position="354"/>
    </location>
</feature>
<dbReference type="InterPro" id="IPR010732">
    <property type="entry name" value="T6SS_TssG-like"/>
</dbReference>
<dbReference type="Pfam" id="PF06996">
    <property type="entry name" value="T6SS_TssG"/>
    <property type="match status" value="1"/>
</dbReference>
<evidence type="ECO:0000313" key="3">
    <source>
        <dbReference type="Proteomes" id="UP000247811"/>
    </source>
</evidence>
<dbReference type="AlphaFoldDB" id="A0A318H771"/>
<proteinExistence type="predicted"/>
<feature type="compositionally biased region" description="Low complexity" evidence="1">
    <location>
        <begin position="331"/>
        <end position="344"/>
    </location>
</feature>
<comment type="caution">
    <text evidence="2">The sequence shown here is derived from an EMBL/GenBank/DDBJ whole genome shotgun (WGS) entry which is preliminary data.</text>
</comment>
<evidence type="ECO:0000313" key="2">
    <source>
        <dbReference type="EMBL" id="PXW97475.1"/>
    </source>
</evidence>
<organism evidence="2 3">
    <name type="scientific">Sphaerotilus hippei</name>
    <dbReference type="NCBI Taxonomy" id="744406"/>
    <lineage>
        <taxon>Bacteria</taxon>
        <taxon>Pseudomonadati</taxon>
        <taxon>Pseudomonadota</taxon>
        <taxon>Betaproteobacteria</taxon>
        <taxon>Burkholderiales</taxon>
        <taxon>Sphaerotilaceae</taxon>
        <taxon>Sphaerotilus</taxon>
    </lineage>
</organism>
<dbReference type="OrthoDB" id="1523296at2"/>
<protein>
    <submittedName>
        <fullName evidence="2">Type VI secretion system protein ImpH</fullName>
    </submittedName>
</protein>
<dbReference type="NCBIfam" id="TIGR03347">
    <property type="entry name" value="VI_chp_1"/>
    <property type="match status" value="1"/>
</dbReference>
<dbReference type="RefSeq" id="WP_110399874.1">
    <property type="nucleotide sequence ID" value="NZ_QJJS01000004.1"/>
</dbReference>
<dbReference type="PANTHER" id="PTHR35564:SF4">
    <property type="entry name" value="CYTOPLASMIC PROTEIN"/>
    <property type="match status" value="1"/>
</dbReference>
<dbReference type="EMBL" id="QJJS01000004">
    <property type="protein sequence ID" value="PXW97475.1"/>
    <property type="molecule type" value="Genomic_DNA"/>
</dbReference>
<accession>A0A318H771</accession>
<keyword evidence="3" id="KW-1185">Reference proteome</keyword>
<evidence type="ECO:0000256" key="1">
    <source>
        <dbReference type="SAM" id="MobiDB-lite"/>
    </source>
</evidence>
<sequence>MGTDQRPSDPALTSPLPSRPQACELFQAISLLERAQPRGAALGHGSGRGETVRLSAQVALGFAPGDVTSVEAVWPGDPAEAGPTGSGVPAGWRLGTPLLSLAGADGPLPLSDTELLTQRRASRDRAPLDFLDIWHHRWLSLLYRSRKKNHLGLQWNAPTEGPVARTLDALSALGLAEGARGPGGERAWLRHAALLGPAPRSMAQLEALLQDRLGLRVRGRQFVGGWQALEADETPRLGRGSTLGRTVLGRRAWDAGAGISLEIGPVPGARWTALLPGGADLGLVQWLVGRHAQQDLQVQVLLHAEADAAAPPARLGQARLGWTSWLARSAPAPASANPSAAPSATPCPAPPAPVRLRLGADRARAGL</sequence>
<name>A0A318H771_9BURK</name>
<reference evidence="2 3" key="1">
    <citation type="submission" date="2018-05" db="EMBL/GenBank/DDBJ databases">
        <title>Genomic Encyclopedia of Type Strains, Phase IV (KMG-IV): sequencing the most valuable type-strain genomes for metagenomic binning, comparative biology and taxonomic classification.</title>
        <authorList>
            <person name="Goeker M."/>
        </authorList>
    </citation>
    <scope>NUCLEOTIDE SEQUENCE [LARGE SCALE GENOMIC DNA]</scope>
    <source>
        <strain evidence="2 3">DSM 566</strain>
    </source>
</reference>